<dbReference type="InterPro" id="IPR036875">
    <property type="entry name" value="Znf_CCHC_sf"/>
</dbReference>
<organism evidence="4 5">
    <name type="scientific">Tanacetum coccineum</name>
    <dbReference type="NCBI Taxonomy" id="301880"/>
    <lineage>
        <taxon>Eukaryota</taxon>
        <taxon>Viridiplantae</taxon>
        <taxon>Streptophyta</taxon>
        <taxon>Embryophyta</taxon>
        <taxon>Tracheophyta</taxon>
        <taxon>Spermatophyta</taxon>
        <taxon>Magnoliopsida</taxon>
        <taxon>eudicotyledons</taxon>
        <taxon>Gunneridae</taxon>
        <taxon>Pentapetalae</taxon>
        <taxon>asterids</taxon>
        <taxon>campanulids</taxon>
        <taxon>Asterales</taxon>
        <taxon>Asteraceae</taxon>
        <taxon>Asteroideae</taxon>
        <taxon>Anthemideae</taxon>
        <taxon>Anthemidinae</taxon>
        <taxon>Tanacetum</taxon>
    </lineage>
</organism>
<feature type="domain" description="CCHC-type" evidence="3">
    <location>
        <begin position="202"/>
        <end position="217"/>
    </location>
</feature>
<protein>
    <submittedName>
        <fullName evidence="4">Reverse transcriptase domain-containing protein</fullName>
    </submittedName>
</protein>
<dbReference type="GO" id="GO:0003964">
    <property type="term" value="F:RNA-directed DNA polymerase activity"/>
    <property type="evidence" value="ECO:0007669"/>
    <property type="project" value="UniProtKB-KW"/>
</dbReference>
<reference evidence="4" key="2">
    <citation type="submission" date="2022-01" db="EMBL/GenBank/DDBJ databases">
        <authorList>
            <person name="Yamashiro T."/>
            <person name="Shiraishi A."/>
            <person name="Satake H."/>
            <person name="Nakayama K."/>
        </authorList>
    </citation>
    <scope>NUCLEOTIDE SEQUENCE</scope>
</reference>
<dbReference type="EMBL" id="BQNB010012534">
    <property type="protein sequence ID" value="GJT04781.1"/>
    <property type="molecule type" value="Genomic_DNA"/>
</dbReference>
<evidence type="ECO:0000256" key="2">
    <source>
        <dbReference type="SAM" id="MobiDB-lite"/>
    </source>
</evidence>
<dbReference type="Proteomes" id="UP001151760">
    <property type="component" value="Unassembled WGS sequence"/>
</dbReference>
<evidence type="ECO:0000256" key="1">
    <source>
        <dbReference type="PROSITE-ProRule" id="PRU00047"/>
    </source>
</evidence>
<dbReference type="InterPro" id="IPR001878">
    <property type="entry name" value="Znf_CCHC"/>
</dbReference>
<keyword evidence="5" id="KW-1185">Reference proteome</keyword>
<dbReference type="PROSITE" id="PS50158">
    <property type="entry name" value="ZF_CCHC"/>
    <property type="match status" value="1"/>
</dbReference>
<evidence type="ECO:0000313" key="4">
    <source>
        <dbReference type="EMBL" id="GJT04781.1"/>
    </source>
</evidence>
<keyword evidence="4" id="KW-0548">Nucleotidyltransferase</keyword>
<keyword evidence="4" id="KW-0695">RNA-directed DNA polymerase</keyword>
<keyword evidence="1" id="KW-0479">Metal-binding</keyword>
<accession>A0ABQ5AR47</accession>
<feature type="compositionally biased region" description="Low complexity" evidence="2">
    <location>
        <begin position="36"/>
        <end position="48"/>
    </location>
</feature>
<keyword evidence="1" id="KW-0862">Zinc</keyword>
<proteinExistence type="predicted"/>
<dbReference type="Gene3D" id="4.10.60.10">
    <property type="entry name" value="Zinc finger, CCHC-type"/>
    <property type="match status" value="1"/>
</dbReference>
<name>A0ABQ5AR47_9ASTR</name>
<dbReference type="SUPFAM" id="SSF57756">
    <property type="entry name" value="Retrovirus zinc finger-like domains"/>
    <property type="match status" value="1"/>
</dbReference>
<dbReference type="Pfam" id="PF00098">
    <property type="entry name" value="zf-CCHC"/>
    <property type="match status" value="1"/>
</dbReference>
<comment type="caution">
    <text evidence="4">The sequence shown here is derived from an EMBL/GenBank/DDBJ whole genome shotgun (WGS) entry which is preliminary data.</text>
</comment>
<evidence type="ECO:0000313" key="5">
    <source>
        <dbReference type="Proteomes" id="UP001151760"/>
    </source>
</evidence>
<keyword evidence="1" id="KW-0863">Zinc-finger</keyword>
<dbReference type="SMART" id="SM00343">
    <property type="entry name" value="ZnF_C2HC"/>
    <property type="match status" value="1"/>
</dbReference>
<keyword evidence="4" id="KW-0808">Transferase</keyword>
<evidence type="ECO:0000259" key="3">
    <source>
        <dbReference type="PROSITE" id="PS50158"/>
    </source>
</evidence>
<feature type="region of interest" description="Disordered" evidence="2">
    <location>
        <begin position="35"/>
        <end position="58"/>
    </location>
</feature>
<feature type="region of interest" description="Disordered" evidence="2">
    <location>
        <begin position="223"/>
        <end position="257"/>
    </location>
</feature>
<sequence>MNLKKMPPKRNGMSAAAIEQLITQHVADALLDYETNQNNGNENNNGNGSHDLGSGSGRTLHTARGCTYKEFLNYQPLYFKGTEGAVGLAHLFEKMEYVFYISNSVVECQVKQAHNKRRMKNNPRDDYIQQPPYKRQNVARAYTARPGEKKEYVGNLVVKIPILILGSYDFTIPQSKNDPDPTSLAAATNQRAPVANQRSLTCFKCGKQGHYHSECPKLKNRNCGNQARSRKARGKVYALGGRETDQDPSNIADDIDA</sequence>
<reference evidence="4" key="1">
    <citation type="journal article" date="2022" name="Int. J. Mol. Sci.">
        <title>Draft Genome of Tanacetum Coccineum: Genomic Comparison of Closely Related Tanacetum-Family Plants.</title>
        <authorList>
            <person name="Yamashiro T."/>
            <person name="Shiraishi A."/>
            <person name="Nakayama K."/>
            <person name="Satake H."/>
        </authorList>
    </citation>
    <scope>NUCLEOTIDE SEQUENCE</scope>
</reference>
<gene>
    <name evidence="4" type="ORF">Tco_0839243</name>
</gene>